<dbReference type="InterPro" id="IPR006311">
    <property type="entry name" value="TAT_signal"/>
</dbReference>
<evidence type="ECO:0000256" key="1">
    <source>
        <dbReference type="ARBA" id="ARBA00022737"/>
    </source>
</evidence>
<dbReference type="Pfam" id="PF13432">
    <property type="entry name" value="TPR_16"/>
    <property type="match status" value="2"/>
</dbReference>
<dbReference type="InterPro" id="IPR051012">
    <property type="entry name" value="CellSynth/LPSAsmb/PSIAsmb"/>
</dbReference>
<sequence>MTCNPERVGKTRRSFVALTLLSILALLFVLAGNGGVARAETGEARMALARSLALLKKGDSTGARSQAMKAVKAADGWGLAHGVLARAQLDLGDGIAAEAELDRAVAAGLDRARVQQLYADAYLLQGDPARALATLEKADSRYARYTLAVRGRALQAQGDLAGARAAFEDAVVRYPASSDAWQALAQFRFDIGDMVGAINAAGEALSRNPDNIDALILRGQLVRQQYGLTAALPWFESALAHDQWRFDALIEYAATLGDVGRTRDMLAAVRKAMLVRPGAPQGYYLQSVLAARAGDYDVARSVLARAGDALSRMPGAMLLSGSLDLQQGDYAQAVTSLNDLVTVQPMNLTARKLLALAFLRSGDTASARRVLTPMVARADADSYTLALAARAYERDGDRATAARFLDRAALPAVAGSTSFTADDDLKLLDIDAANAPDAPGAVVPLIRGMLQAGQSAQALARAQKMAADNPGAPEARLMIGDVLAATGKWDDAAAAYRDAASVRFDEATMLRMVDALDRDGHRDRAQQVLALFLQQNPANVAALRLAGHWQIAAGDFAAAVVTLEGLRFRLGDRDAALLAELAVAHSGLGEDDMAMQYGAAAYALAPGNPAVADAYGWSAFQAGFQTAALQLLGKAVALAPDHSGLRWHYAQALAAGGDKAAAARNTKAALGDPGFADRDAAKDLLARLV</sequence>
<proteinExistence type="predicted"/>
<evidence type="ECO:0000256" key="3">
    <source>
        <dbReference type="PROSITE-ProRule" id="PRU00339"/>
    </source>
</evidence>
<dbReference type="Pfam" id="PF13428">
    <property type="entry name" value="TPR_14"/>
    <property type="match status" value="1"/>
</dbReference>
<dbReference type="RefSeq" id="WP_219237126.1">
    <property type="nucleotide sequence ID" value="NZ_JAHWZX010000003.1"/>
</dbReference>
<evidence type="ECO:0000313" key="5">
    <source>
        <dbReference type="Proteomes" id="UP001197214"/>
    </source>
</evidence>
<dbReference type="PROSITE" id="PS51318">
    <property type="entry name" value="TAT"/>
    <property type="match status" value="1"/>
</dbReference>
<feature type="repeat" description="TPR" evidence="3">
    <location>
        <begin position="178"/>
        <end position="211"/>
    </location>
</feature>
<accession>A0ABS6XKR5</accession>
<dbReference type="SMART" id="SM00028">
    <property type="entry name" value="TPR"/>
    <property type="match status" value="5"/>
</dbReference>
<reference evidence="4 5" key="1">
    <citation type="submission" date="2021-07" db="EMBL/GenBank/DDBJ databases">
        <title>Stakelama flava sp. nov., a novel endophytic bacterium isolated from branch of Kandelia candel.</title>
        <authorList>
            <person name="Tuo L."/>
        </authorList>
    </citation>
    <scope>NUCLEOTIDE SEQUENCE [LARGE SCALE GENOMIC DNA]</scope>
    <source>
        <strain evidence="4 5">CBK3Z-3</strain>
    </source>
</reference>
<keyword evidence="1" id="KW-0677">Repeat</keyword>
<organism evidence="4 5">
    <name type="scientific">Stakelama flava</name>
    <dbReference type="NCBI Taxonomy" id="2860338"/>
    <lineage>
        <taxon>Bacteria</taxon>
        <taxon>Pseudomonadati</taxon>
        <taxon>Pseudomonadota</taxon>
        <taxon>Alphaproteobacteria</taxon>
        <taxon>Sphingomonadales</taxon>
        <taxon>Sphingomonadaceae</taxon>
        <taxon>Stakelama</taxon>
    </lineage>
</organism>
<name>A0ABS6XKR5_9SPHN</name>
<evidence type="ECO:0000313" key="4">
    <source>
        <dbReference type="EMBL" id="MBW4330000.1"/>
    </source>
</evidence>
<evidence type="ECO:0000256" key="2">
    <source>
        <dbReference type="ARBA" id="ARBA00022803"/>
    </source>
</evidence>
<dbReference type="EMBL" id="JAHWZX010000003">
    <property type="protein sequence ID" value="MBW4330000.1"/>
    <property type="molecule type" value="Genomic_DNA"/>
</dbReference>
<dbReference type="PROSITE" id="PS50005">
    <property type="entry name" value="TPR"/>
    <property type="match status" value="1"/>
</dbReference>
<dbReference type="PANTHER" id="PTHR45586:SF1">
    <property type="entry name" value="LIPOPOLYSACCHARIDE ASSEMBLY PROTEIN B"/>
    <property type="match status" value="1"/>
</dbReference>
<gene>
    <name evidence="4" type="ORF">KY084_03825</name>
</gene>
<dbReference type="Proteomes" id="UP001197214">
    <property type="component" value="Unassembled WGS sequence"/>
</dbReference>
<keyword evidence="5" id="KW-1185">Reference proteome</keyword>
<dbReference type="PANTHER" id="PTHR45586">
    <property type="entry name" value="TPR REPEAT-CONTAINING PROTEIN PA4667"/>
    <property type="match status" value="1"/>
</dbReference>
<keyword evidence="2 3" id="KW-0802">TPR repeat</keyword>
<protein>
    <submittedName>
        <fullName evidence="4">Tetratricopeptide repeat protein</fullName>
    </submittedName>
</protein>
<comment type="caution">
    <text evidence="4">The sequence shown here is derived from an EMBL/GenBank/DDBJ whole genome shotgun (WGS) entry which is preliminary data.</text>
</comment>
<dbReference type="InterPro" id="IPR019734">
    <property type="entry name" value="TPR_rpt"/>
</dbReference>